<comment type="caution">
    <text evidence="13">The sequence shown here is derived from an EMBL/GenBank/DDBJ whole genome shotgun (WGS) entry which is preliminary data.</text>
</comment>
<feature type="domain" description="Cadherin" evidence="11">
    <location>
        <begin position="847"/>
        <end position="944"/>
    </location>
</feature>
<feature type="domain" description="Cadherin" evidence="11">
    <location>
        <begin position="2336"/>
        <end position="2424"/>
    </location>
</feature>
<dbReference type="PANTHER" id="PTHR24026">
    <property type="entry name" value="FAT ATYPICAL CADHERIN-RELATED"/>
    <property type="match status" value="1"/>
</dbReference>
<dbReference type="InterPro" id="IPR002126">
    <property type="entry name" value="Cadherin-like_dom"/>
</dbReference>
<dbReference type="InterPro" id="IPR000742">
    <property type="entry name" value="EGF"/>
</dbReference>
<dbReference type="PROSITE" id="PS50923">
    <property type="entry name" value="SUSHI"/>
    <property type="match status" value="1"/>
</dbReference>
<feature type="domain" description="Cadherin" evidence="11">
    <location>
        <begin position="2867"/>
        <end position="2964"/>
    </location>
</feature>
<dbReference type="PROSITE" id="PS50092">
    <property type="entry name" value="TSP1"/>
    <property type="match status" value="2"/>
</dbReference>
<dbReference type="PROSITE" id="PS50026">
    <property type="entry name" value="EGF_3"/>
    <property type="match status" value="4"/>
</dbReference>
<feature type="transmembrane region" description="Helical" evidence="9">
    <location>
        <begin position="3555"/>
        <end position="3578"/>
    </location>
</feature>
<dbReference type="InterPro" id="IPR001881">
    <property type="entry name" value="EGF-like_Ca-bd_dom"/>
</dbReference>
<dbReference type="SUPFAM" id="SSF49313">
    <property type="entry name" value="Cadherin-like"/>
    <property type="match status" value="20"/>
</dbReference>
<dbReference type="InterPro" id="IPR000436">
    <property type="entry name" value="Sushi_SCR_CCP_dom"/>
</dbReference>
<dbReference type="PROSITE" id="PS50268">
    <property type="entry name" value="CADHERIN_2"/>
    <property type="match status" value="23"/>
</dbReference>
<feature type="disulfide bond" evidence="7">
    <location>
        <begin position="3372"/>
        <end position="3381"/>
    </location>
</feature>
<dbReference type="Gene3D" id="2.60.40.60">
    <property type="entry name" value="Cadherins"/>
    <property type="match status" value="22"/>
</dbReference>
<keyword evidence="8" id="KW-0768">Sushi</keyword>
<dbReference type="Pfam" id="PF00090">
    <property type="entry name" value="TSP_1"/>
    <property type="match status" value="1"/>
</dbReference>
<dbReference type="Gene3D" id="2.20.100.10">
    <property type="entry name" value="Thrombospondin type-1 (TSP1) repeat"/>
    <property type="match status" value="2"/>
</dbReference>
<dbReference type="PROSITE" id="PS00022">
    <property type="entry name" value="EGF_1"/>
    <property type="match status" value="3"/>
</dbReference>
<evidence type="ECO:0000256" key="1">
    <source>
        <dbReference type="ARBA" id="ARBA00022692"/>
    </source>
</evidence>
<dbReference type="GO" id="GO:0007156">
    <property type="term" value="P:homophilic cell adhesion via plasma membrane adhesion molecules"/>
    <property type="evidence" value="ECO:0007669"/>
    <property type="project" value="InterPro"/>
</dbReference>
<feature type="domain" description="Cadherin" evidence="11">
    <location>
        <begin position="2007"/>
        <end position="2110"/>
    </location>
</feature>
<evidence type="ECO:0000256" key="8">
    <source>
        <dbReference type="PROSITE-ProRule" id="PRU00302"/>
    </source>
</evidence>
<feature type="domain" description="Cadherin" evidence="11">
    <location>
        <begin position="633"/>
        <end position="735"/>
    </location>
</feature>
<feature type="domain" description="EGF-like" evidence="10">
    <location>
        <begin position="3302"/>
        <end position="3338"/>
    </location>
</feature>
<dbReference type="CDD" id="cd00053">
    <property type="entry name" value="EGF"/>
    <property type="match status" value="1"/>
</dbReference>
<feature type="domain" description="EGF-like" evidence="10">
    <location>
        <begin position="3343"/>
        <end position="3382"/>
    </location>
</feature>
<feature type="disulfide bond" evidence="7">
    <location>
        <begin position="3328"/>
        <end position="3337"/>
    </location>
</feature>
<dbReference type="CDD" id="cd00054">
    <property type="entry name" value="EGF_CA"/>
    <property type="match status" value="3"/>
</dbReference>
<feature type="domain" description="Cadherin" evidence="11">
    <location>
        <begin position="2754"/>
        <end position="2860"/>
    </location>
</feature>
<evidence type="ECO:0000313" key="14">
    <source>
        <dbReference type="Proteomes" id="UP000242188"/>
    </source>
</evidence>
<keyword evidence="4 7" id="KW-1015">Disulfide bond</keyword>
<feature type="domain" description="Cadherin" evidence="11">
    <location>
        <begin position="2642"/>
        <end position="2747"/>
    </location>
</feature>
<accession>A0A210PGY0</accession>
<dbReference type="EMBL" id="NEDP02076710">
    <property type="protein sequence ID" value="OWF35739.1"/>
    <property type="molecule type" value="Genomic_DNA"/>
</dbReference>
<comment type="caution">
    <text evidence="7">Lacks conserved residue(s) required for the propagation of feature annotation.</text>
</comment>
<feature type="domain" description="Cadherin" evidence="11">
    <location>
        <begin position="398"/>
        <end position="522"/>
    </location>
</feature>
<evidence type="ECO:0000256" key="4">
    <source>
        <dbReference type="ARBA" id="ARBA00023157"/>
    </source>
</evidence>
<evidence type="ECO:0000256" key="2">
    <source>
        <dbReference type="ARBA" id="ARBA00022729"/>
    </source>
</evidence>
<sequence length="3594" mass="394277">MVIAEKGQGTGQGEQSQKVTVRESVARFFFSTGFAQDRVAQSTVSSRTREISEQPMCDGTSCPGLLETKPCREDALVNCSLTEWSTWSDCSNDCGEGSAFRSRTLLTPAYCGGAPCLQLPLDESRECTSHRARQDCKVSNWHDWETCIRNCGEGVQIRRRVVEVPRLCGGGACSETTVSSVNRKEISEVKSCHKKCTHICKQSVCSCRTGNYLSADGVTCYPVQCSMPRVQYCPPSHSFTSCRYPRFTCPSYSYGSNCTASCAHYEKWELRGSPSYVTCHADGRWSQPKIYCSPANHKPTKLTIDNSEIRESLSAGAVVAYMSTEDKDGFDKHTYTIVNDPTNRLAVKEHRIVIRVKPDFEDPPTVWNATIRSTDLDGLYVEDTFEFRIMDRNDPPTSVTLFPDTILENSLAGTHVGCLTGQDDESGSNLTIILVDSHKNTFEMYEKDDEICLKVAKQSNKRCSQDGGLYCVLNKEKRRKVTVTVMATDTGDDPKSAYFDITINLNNVNDRPVSISLHPPNVPENITPGSPVADLMTQDEDHQSKFKYELLSGDTDIFYLSGKQLFSRETFDFEQQQSRKFEITVKSTDNGSPPLSIVSTIKFKVGDVNETPYAIHLKSYNGQLHFEDNKPLVRENAKGVAMMGTIFVADVDKNDNLTLSLPQDADGRLAIVQQRCTARQDVNVLCTATVAASGEFNYELEPQVNVSIRAVDRGGLQTITHLSLHVEDMNDSPQDILIDGESITNISVPENANHYAMGKLEAVDEDEHDEHDFFLTNSAHRKFIIENDILKTYSAANLDYEEDKSYKIKILVEDDGTPKLFHEKTFHVHVDDVNEAPTTLSLSHNMVTENSVEGTDVGRLSTVDPDNARDTTQTFTYSLTDDSHGRFTVSHSIGQCGSAACLLDFESAPFVFLEVNVTDSGSPPLSTTNVFQIQVVDANDAPHSVSLPDKTVRENSPVGALIGTLTSVEEDAGQSVSYVLLDNTNLFELKDGSNLISKSVYDYEEFSRYNITVRATDNGEHPLSVDTTITIEVLNINEPPRFSGDVEFQVNENAAIYTPIGVLKFTDPDNEDQLVFTITGTGNIFQVTNNECQEQETTQDTICTGNLLLKEPLDYANRPEYTVTVTAQDRGGLTATKDILVRVMDDNNAPTNLVINGYSASEIQVKENQQDIGIGTLKAVDPDEGQTFKYSIESTDTGPFEIVEDQLKVVAGASLDYESVKEYTLEIIVTDSGVPPQNFTKVLSIQIEDVNEAPSNLTISSTQVAKPNGGCLQLGGDKCYLNFESAPLLHVSVLVTDNGVPSRSNQFEIDVNVLDDNDSPRNIQISSYKLEALAPAGEVVGTLTADDEDEKQSLVYSLIDDNNGLFAVSNTGIVTKATDDALDIKKLYVIRASATDNGTNHMQTEELFTIIAIMKDITKMTLNMTSEGSEQIFADGLPVVPENSPDDTVVGTLVATDQRPDQMLTIQITSQLTALKLDTKTHCTNKDGGTECKVMMLTAVELDYEFTSTVAIIGQVSDGHNQSYTHRFTLHVKNVNEPPEGLRFDGNRIFVQENLNGEVFELFIAQDPDRDEVLTFSLPDDGDGRFTITKDGHIATASDANIDFEETPRINITVAVEDSGGLGTSKMYTVDISDVNERPGSITLTKGTVEEMAPSGTHVGIFESVDPDEGQTIAYKLLNDADGRFSIDGNVLKVKDEGILCAEKGGSYCLLDYESKTSHAIAVEASDNGSPVLRTTTMLNVLLSDVNDAPRDLTLTLVNVREDTNIGEVIGKLKALDDDTDSSMSYAILAGDDEGMFSVDAADVKLKKHMDYETTPRYNLTIQATDNGTPPQTVLGIFKLNIVDANEGPGVPSFQSKTGSNNDFPANRPVVDENAALSTVIGQIVVLDPDDNDMITFTTTNTDVGLFHQECWPLRKGVHCTCDVRTMVLFDYETNPSVDVYITVADRQGLATSLMVTLHIADINDPPTVSQSYQFKYVSPQGLDYELYPTHELVIRVTDNGDPPLHMDKHVTVNVPENSGVGFEVGTLIVDDPDNTRSNTQTFTYSLKDSADERFRLDGASLTVARSDFDYEKKRMYQLHVLVTDTGSPPLSAGARVNVYITDANDAPRDAQLIGGIVAENSEMGAVVGRFLATDDDSNQHMTYSLLSNDFFTVAGDELMVDGDIDYERSSDITLKVIASDDGSPPASVSINVTVKVIDVNEAPVNITLQLSDKVQDMMIPEALEPGERIGSIHVTDPDHHDRIRLKQIGDSTALFKVSQHPLCTQSPMKYHYTECEFDLILEQALNFEGGNSNITVEIEASDILGETLKISWEFGVKNSNEPPSNIFIDGDIKDIPENSPNFFLGSLNTIDEDEGDEFAYQILTHWEIFRIYKNRLYAVTPLDHEAEHSVTVSIKSIDNGSPPLSLIKEFSFDVGDKNEVPTNIALSHTEVSNAASPGDVVGFITVTDPDNEGVDTPVQIHTCTVGGDALGFFTVEPSTPLAFKVTKDIPKDILEMLLRLTCTDDGNPVLSLTVDITLTINETVTIQKGLRLRNQRTIPENTDAHFVVGKLEVVNILTEEAIEGTYTYTLSNEQLPFGTNGANLETSLSLDFEHQSEWEIDIVTSGVDIRNRDVHITETFIEVEDINEAPYKINIYGGGLVLENSDPGTEIGDLNSEDQDDDQTYNYTIIAVSPGLDMSQVRPELKDTFNLKGKTLVVGGNSEELNYEVVKYFTLLIQTTDSGNTPLSYNDTIHIQVQDSNDVPTDILLTQNTIQENSAVGTVVGELNLVDEDALLSYTCVVINPKNAPFKVVTVTLVGGGESSVFSVDGDSTIVANEVLNFEKQAEYSIIIRATDDESLWSEETFTIKVQDKNEPPSAVVLDSKSVDENTGPGHIIGTLTTMDDDNGQRFNYVIVDDPTHSALGYFKIEGDKLVTGETPLDHEMQSEYTIVIKSTDNGDPAYSVETQIKIKVENINEEPEDIIVGALLTLPENANSHAVVTSVEVDDPDIGQHHICQVEPTSLPFSIKTFADHHMELILNGALDYETKEKYDVTIRCSDGVLERKKSVQVLVSDVNERPEAIQLSGTGSIIASARPGSVVGIFSVLDPDPHQTHTLTLSGPNSDLLQIERSSVTLAAPIPDEIVYAEHPVLSINVTATDNGVPEPLSVQQIFTVVITNVQVVVKQLPVITLRKVEILEDTKPGKSIGPLLNANVSAGDIDFKITRNPFGAFKISKNISLILDKNLTGVEGDSMKVTIEVINRETFKSAFTDILVFILRIDKCKRHTNKTCDEHARCVQHNDTYDCECETGYTGDGYQCTRNTYCDVNPCDSGGRCVDGIAAATCLCSDGYSGPQCEISNDSSNPCLKSPCKQGGICSLNDTLSVGYECECEPGWEGTTCEESVDDCISSICYGGGQCVDKHITYICQCPLFRTGTRCEYFRSSCENVSCGSDICVPMVDRDESTCATEKSELVHLQVRKNQGKFDKEAFQSWLIDTITAFYRRSAGGSVEKTRVRRQTVTETTVQVISSKYKITVLLRVLGKDQNDEKVLCPAVNKALVSDNGKSTEDTGSPVGVIAGAAAGVVVLVCVVVAIVIYRKRKQRGDSSDKDTLK</sequence>
<keyword evidence="1 9" id="KW-0812">Transmembrane</keyword>
<evidence type="ECO:0000313" key="13">
    <source>
        <dbReference type="EMBL" id="OWF35739.1"/>
    </source>
</evidence>
<evidence type="ECO:0000256" key="5">
    <source>
        <dbReference type="ARBA" id="ARBA00023180"/>
    </source>
</evidence>
<dbReference type="SUPFAM" id="SSF57196">
    <property type="entry name" value="EGF/Laminin"/>
    <property type="match status" value="3"/>
</dbReference>
<feature type="domain" description="Cadherin" evidence="11">
    <location>
        <begin position="2118"/>
        <end position="2206"/>
    </location>
</feature>
<dbReference type="Proteomes" id="UP000242188">
    <property type="component" value="Unassembled WGS sequence"/>
</dbReference>
<feature type="domain" description="Cadherin" evidence="11">
    <location>
        <begin position="740"/>
        <end position="839"/>
    </location>
</feature>
<feature type="domain" description="Cadherin" evidence="11">
    <location>
        <begin position="1565"/>
        <end position="1656"/>
    </location>
</feature>
<feature type="domain" description="Cadherin" evidence="11">
    <location>
        <begin position="2971"/>
        <end position="3063"/>
    </location>
</feature>
<dbReference type="PANTHER" id="PTHR24026:SF126">
    <property type="entry name" value="PROTOCADHERIN FAT 4"/>
    <property type="match status" value="1"/>
</dbReference>
<dbReference type="CDD" id="cd11304">
    <property type="entry name" value="Cadherin_repeat"/>
    <property type="match status" value="22"/>
</dbReference>
<dbReference type="SMART" id="SM00181">
    <property type="entry name" value="EGF"/>
    <property type="match status" value="4"/>
</dbReference>
<feature type="disulfide bond" evidence="7">
    <location>
        <begin position="3410"/>
        <end position="3419"/>
    </location>
</feature>
<dbReference type="SUPFAM" id="SSF82895">
    <property type="entry name" value="TSP-1 type 1 repeat"/>
    <property type="match status" value="2"/>
</dbReference>
<dbReference type="PRINTS" id="PR00205">
    <property type="entry name" value="CADHERIN"/>
</dbReference>
<feature type="domain" description="Sushi" evidence="12">
    <location>
        <begin position="240"/>
        <end position="294"/>
    </location>
</feature>
<feature type="domain" description="EGF-like" evidence="10">
    <location>
        <begin position="3260"/>
        <end position="3301"/>
    </location>
</feature>
<dbReference type="PROSITE" id="PS00010">
    <property type="entry name" value="ASX_HYDROXYL"/>
    <property type="match status" value="1"/>
</dbReference>
<reference evidence="13 14" key="1">
    <citation type="journal article" date="2017" name="Nat. Ecol. Evol.">
        <title>Scallop genome provides insights into evolution of bilaterian karyotype and development.</title>
        <authorList>
            <person name="Wang S."/>
            <person name="Zhang J."/>
            <person name="Jiao W."/>
            <person name="Li J."/>
            <person name="Xun X."/>
            <person name="Sun Y."/>
            <person name="Guo X."/>
            <person name="Huan P."/>
            <person name="Dong B."/>
            <person name="Zhang L."/>
            <person name="Hu X."/>
            <person name="Sun X."/>
            <person name="Wang J."/>
            <person name="Zhao C."/>
            <person name="Wang Y."/>
            <person name="Wang D."/>
            <person name="Huang X."/>
            <person name="Wang R."/>
            <person name="Lv J."/>
            <person name="Li Y."/>
            <person name="Zhang Z."/>
            <person name="Liu B."/>
            <person name="Lu W."/>
            <person name="Hui Y."/>
            <person name="Liang J."/>
            <person name="Zhou Z."/>
            <person name="Hou R."/>
            <person name="Li X."/>
            <person name="Liu Y."/>
            <person name="Li H."/>
            <person name="Ning X."/>
            <person name="Lin Y."/>
            <person name="Zhao L."/>
            <person name="Xing Q."/>
            <person name="Dou J."/>
            <person name="Li Y."/>
            <person name="Mao J."/>
            <person name="Guo H."/>
            <person name="Dou H."/>
            <person name="Li T."/>
            <person name="Mu C."/>
            <person name="Jiang W."/>
            <person name="Fu Q."/>
            <person name="Fu X."/>
            <person name="Miao Y."/>
            <person name="Liu J."/>
            <person name="Yu Q."/>
            <person name="Li R."/>
            <person name="Liao H."/>
            <person name="Li X."/>
            <person name="Kong Y."/>
            <person name="Jiang Z."/>
            <person name="Chourrout D."/>
            <person name="Li R."/>
            <person name="Bao Z."/>
        </authorList>
    </citation>
    <scope>NUCLEOTIDE SEQUENCE [LARGE SCALE GENOMIC DNA]</scope>
    <source>
        <strain evidence="13 14">PY_sf001</strain>
    </source>
</reference>
<dbReference type="InterPro" id="IPR015919">
    <property type="entry name" value="Cadherin-like_sf"/>
</dbReference>
<gene>
    <name evidence="13" type="ORF">KP79_PYT10576</name>
</gene>
<keyword evidence="14" id="KW-1185">Reference proteome</keyword>
<dbReference type="CDD" id="cd00033">
    <property type="entry name" value="CCP"/>
    <property type="match status" value="1"/>
</dbReference>
<dbReference type="SMART" id="SM00112">
    <property type="entry name" value="CA"/>
    <property type="match status" value="21"/>
</dbReference>
<dbReference type="InterPro" id="IPR000884">
    <property type="entry name" value="TSP1_rpt"/>
</dbReference>
<keyword evidence="6" id="KW-0106">Calcium</keyword>
<evidence type="ECO:0000256" key="7">
    <source>
        <dbReference type="PROSITE-ProRule" id="PRU00076"/>
    </source>
</evidence>
<dbReference type="InterPro" id="IPR000152">
    <property type="entry name" value="EGF-type_Asp/Asn_hydroxyl_site"/>
</dbReference>
<feature type="domain" description="Cadherin" evidence="11">
    <location>
        <begin position="301"/>
        <end position="398"/>
    </location>
</feature>
<evidence type="ECO:0000259" key="12">
    <source>
        <dbReference type="PROSITE" id="PS50923"/>
    </source>
</evidence>
<feature type="domain" description="Cadherin" evidence="11">
    <location>
        <begin position="1334"/>
        <end position="1440"/>
    </location>
</feature>
<feature type="domain" description="Cadherin" evidence="11">
    <location>
        <begin position="951"/>
        <end position="1042"/>
    </location>
</feature>
<dbReference type="OrthoDB" id="10043560at2759"/>
<feature type="domain" description="Cadherin" evidence="11">
    <location>
        <begin position="1042"/>
        <end position="1152"/>
    </location>
</feature>
<feature type="domain" description="Cadherin" evidence="11">
    <location>
        <begin position="1871"/>
        <end position="1969"/>
    </location>
</feature>
<evidence type="ECO:0000256" key="6">
    <source>
        <dbReference type="PROSITE-ProRule" id="PRU00043"/>
    </source>
</evidence>
<evidence type="ECO:0000256" key="3">
    <source>
        <dbReference type="ARBA" id="ARBA00022989"/>
    </source>
</evidence>
<dbReference type="Pfam" id="PF19028">
    <property type="entry name" value="TSP1_spondin"/>
    <property type="match status" value="1"/>
</dbReference>
<proteinExistence type="predicted"/>
<dbReference type="SMART" id="SM00209">
    <property type="entry name" value="TSP1"/>
    <property type="match status" value="2"/>
</dbReference>
<keyword evidence="7" id="KW-0245">EGF-like domain</keyword>
<feature type="domain" description="EGF-like" evidence="10">
    <location>
        <begin position="3384"/>
        <end position="3420"/>
    </location>
</feature>
<dbReference type="SMART" id="SM00179">
    <property type="entry name" value="EGF_CA"/>
    <property type="match status" value="4"/>
</dbReference>
<feature type="domain" description="Cadherin" evidence="11">
    <location>
        <begin position="3064"/>
        <end position="3171"/>
    </location>
</feature>
<dbReference type="Pfam" id="PF00028">
    <property type="entry name" value="Cadherin"/>
    <property type="match status" value="11"/>
</dbReference>
<feature type="domain" description="Cadherin" evidence="11">
    <location>
        <begin position="1752"/>
        <end position="1854"/>
    </location>
</feature>
<keyword evidence="2" id="KW-0732">Signal</keyword>
<dbReference type="InterPro" id="IPR036383">
    <property type="entry name" value="TSP1_rpt_sf"/>
</dbReference>
<dbReference type="PROSITE" id="PS01186">
    <property type="entry name" value="EGF_2"/>
    <property type="match status" value="3"/>
</dbReference>
<evidence type="ECO:0000256" key="9">
    <source>
        <dbReference type="SAM" id="Phobius"/>
    </source>
</evidence>
<feature type="domain" description="Cadherin" evidence="11">
    <location>
        <begin position="1174"/>
        <end position="1256"/>
    </location>
</feature>
<dbReference type="InterPro" id="IPR044004">
    <property type="entry name" value="TSP1_spondin_dom"/>
</dbReference>
<dbReference type="Gene3D" id="2.10.25.10">
    <property type="entry name" value="Laminin"/>
    <property type="match status" value="4"/>
</dbReference>
<keyword evidence="9" id="KW-0472">Membrane</keyword>
<name>A0A210PGY0_MIZYE</name>
<dbReference type="Pfam" id="PF00008">
    <property type="entry name" value="EGF"/>
    <property type="match status" value="1"/>
</dbReference>
<dbReference type="GO" id="GO:0005509">
    <property type="term" value="F:calcium ion binding"/>
    <property type="evidence" value="ECO:0007669"/>
    <property type="project" value="UniProtKB-UniRule"/>
</dbReference>
<keyword evidence="5" id="KW-0325">Glycoprotein</keyword>
<evidence type="ECO:0000259" key="11">
    <source>
        <dbReference type="PROSITE" id="PS50268"/>
    </source>
</evidence>
<feature type="domain" description="Cadherin" evidence="11">
    <location>
        <begin position="1641"/>
        <end position="1752"/>
    </location>
</feature>
<feature type="domain" description="Cadherin" evidence="11">
    <location>
        <begin position="1281"/>
        <end position="1322"/>
    </location>
</feature>
<feature type="domain" description="Cadherin" evidence="11">
    <location>
        <begin position="514"/>
        <end position="614"/>
    </location>
</feature>
<keyword evidence="3 9" id="KW-1133">Transmembrane helix</keyword>
<protein>
    <submittedName>
        <fullName evidence="13">Protocadherin Fat 4</fullName>
    </submittedName>
</protein>
<evidence type="ECO:0000259" key="10">
    <source>
        <dbReference type="PROSITE" id="PS50026"/>
    </source>
</evidence>
<dbReference type="GO" id="GO:0005886">
    <property type="term" value="C:plasma membrane"/>
    <property type="evidence" value="ECO:0007669"/>
    <property type="project" value="UniProtKB-SubCell"/>
</dbReference>
<organism evidence="13 14">
    <name type="scientific">Mizuhopecten yessoensis</name>
    <name type="common">Japanese scallop</name>
    <name type="synonym">Patinopecten yessoensis</name>
    <dbReference type="NCBI Taxonomy" id="6573"/>
    <lineage>
        <taxon>Eukaryota</taxon>
        <taxon>Metazoa</taxon>
        <taxon>Spiralia</taxon>
        <taxon>Lophotrochozoa</taxon>
        <taxon>Mollusca</taxon>
        <taxon>Bivalvia</taxon>
        <taxon>Autobranchia</taxon>
        <taxon>Pteriomorphia</taxon>
        <taxon>Pectinida</taxon>
        <taxon>Pectinoidea</taxon>
        <taxon>Pectinidae</taxon>
        <taxon>Mizuhopecten</taxon>
    </lineage>
</organism>